<evidence type="ECO:0000313" key="3">
    <source>
        <dbReference type="Proteomes" id="UP000254331"/>
    </source>
</evidence>
<gene>
    <name evidence="1" type="ORF">NCTC10376_03569</name>
    <name evidence="2" type="ORF">NCTC10376_03576</name>
</gene>
<organism evidence="1 3">
    <name type="scientific">Proteus vulgaris</name>
    <dbReference type="NCBI Taxonomy" id="585"/>
    <lineage>
        <taxon>Bacteria</taxon>
        <taxon>Pseudomonadati</taxon>
        <taxon>Pseudomonadota</taxon>
        <taxon>Gammaproteobacteria</taxon>
        <taxon>Enterobacterales</taxon>
        <taxon>Morganellaceae</taxon>
        <taxon>Proteus</taxon>
    </lineage>
</organism>
<sequence length="95" mass="11068">MDIGSFEVHPDKTYIGRIQHGFDGLGVYFDRTGITGLSERAIKRHRERCLRLYEQACCDGLPEAEINERVQAYRARWKNMYGDCWILNNNVSVRS</sequence>
<dbReference type="EMBL" id="UGTW01000001">
    <property type="protein sequence ID" value="SUC17618.1"/>
    <property type="molecule type" value="Genomic_DNA"/>
</dbReference>
<dbReference type="AlphaFoldDB" id="A0A379FDQ6"/>
<dbReference type="EMBL" id="UGTW01000001">
    <property type="protein sequence ID" value="SUC17625.1"/>
    <property type="molecule type" value="Genomic_DNA"/>
</dbReference>
<proteinExistence type="predicted"/>
<name>A0A379FDQ6_PROVU</name>
<protein>
    <submittedName>
        <fullName evidence="1">Uncharacterized protein</fullName>
    </submittedName>
</protein>
<reference evidence="1 3" key="1">
    <citation type="submission" date="2018-06" db="EMBL/GenBank/DDBJ databases">
        <authorList>
            <consortium name="Pathogen Informatics"/>
            <person name="Doyle S."/>
        </authorList>
    </citation>
    <scope>NUCLEOTIDE SEQUENCE [LARGE SCALE GENOMIC DNA]</scope>
    <source>
        <strain evidence="1 3">NCTC10376</strain>
    </source>
</reference>
<evidence type="ECO:0000313" key="1">
    <source>
        <dbReference type="EMBL" id="SUC17618.1"/>
    </source>
</evidence>
<accession>A0A379FDQ6</accession>
<dbReference type="Proteomes" id="UP000254331">
    <property type="component" value="Unassembled WGS sequence"/>
</dbReference>
<evidence type="ECO:0000313" key="2">
    <source>
        <dbReference type="EMBL" id="SUC17625.1"/>
    </source>
</evidence>